<evidence type="ECO:0000259" key="4">
    <source>
        <dbReference type="PROSITE" id="PS51782"/>
    </source>
</evidence>
<dbReference type="Pfam" id="PF01476">
    <property type="entry name" value="LysM"/>
    <property type="match status" value="1"/>
</dbReference>
<keyword evidence="6" id="KW-1185">Reference proteome</keyword>
<dbReference type="InterPro" id="IPR018392">
    <property type="entry name" value="LysM"/>
</dbReference>
<evidence type="ECO:0000256" key="2">
    <source>
        <dbReference type="SAM" id="MobiDB-lite"/>
    </source>
</evidence>
<feature type="transmembrane region" description="Helical" evidence="3">
    <location>
        <begin position="68"/>
        <end position="97"/>
    </location>
</feature>
<feature type="transmembrane region" description="Helical" evidence="3">
    <location>
        <begin position="118"/>
        <end position="138"/>
    </location>
</feature>
<feature type="compositionally biased region" description="Acidic residues" evidence="2">
    <location>
        <begin position="590"/>
        <end position="599"/>
    </location>
</feature>
<proteinExistence type="predicted"/>
<dbReference type="PROSITE" id="PS51782">
    <property type="entry name" value="LYSM"/>
    <property type="match status" value="1"/>
</dbReference>
<dbReference type="InterPro" id="IPR011990">
    <property type="entry name" value="TPR-like_helical_dom_sf"/>
</dbReference>
<dbReference type="InterPro" id="IPR036779">
    <property type="entry name" value="LysM_dom_sf"/>
</dbReference>
<dbReference type="InterPro" id="IPR051677">
    <property type="entry name" value="AfsR-DnrI-RedD_regulator"/>
</dbReference>
<feature type="region of interest" description="Disordered" evidence="2">
    <location>
        <begin position="586"/>
        <end position="628"/>
    </location>
</feature>
<feature type="transmembrane region" description="Helical" evidence="3">
    <location>
        <begin position="20"/>
        <end position="46"/>
    </location>
</feature>
<dbReference type="PANTHER" id="PTHR35807">
    <property type="entry name" value="TRANSCRIPTIONAL REGULATOR REDD-RELATED"/>
    <property type="match status" value="1"/>
</dbReference>
<feature type="compositionally biased region" description="Pro residues" evidence="2">
    <location>
        <begin position="244"/>
        <end position="268"/>
    </location>
</feature>
<keyword evidence="1" id="KW-0902">Two-component regulatory system</keyword>
<keyword evidence="3" id="KW-0812">Transmembrane</keyword>
<evidence type="ECO:0000256" key="1">
    <source>
        <dbReference type="ARBA" id="ARBA00023012"/>
    </source>
</evidence>
<dbReference type="Gene3D" id="1.25.40.10">
    <property type="entry name" value="Tetratricopeptide repeat domain"/>
    <property type="match status" value="1"/>
</dbReference>
<sequence length="890" mass="94932">MATAPSTRRRAHRLAAAVRILALGSVLTAAVAGIPYVLFATIGAPWPEQVTSLSDLGNRLAQPVSDPFVLKVCALVGWACWTYFMAVLACETLWLLARLPALVRDATLLRRRTQTLPVHQAAAALLVGSLLLALIGMWRLPAAHAAVPLASPAAPVAVAATAPQHVPPARTPEPGYTTYTVKPGDTLWDIAAQHLGDPLQWPKIYQLSCMIRQSDGSLLSDPDLILPGWRLHLPAANPPATQAPAPPAPAHPPRSPAPAPVPDQPQPSPHGEHRDQREPADHREHAPAPQQCPVTISIGTASTIGITTAAGIAAAIGFARWHAARRRTPSLDTLATPLDDHEGHLSEALSHSNQAHLKARAARQHDPKTLARRPAPAEPGQPGTVPIAERAGCEVRIDTLAQGGGVHLTGLGAQDTARHLAIAIACAAQRLRPNPPRVQLITDQATLNRLLPDAHRSLPAWTVADTATAALERAEHTLLEHARHEQHLDTGPLEGGMPALHVLLLDQVGGDPARLATLAARATPGQLAVLTVGAHGDTVRHRLMVDADGTASGTLAPLQNCSMFLLAPAAAAEILHTLYAAHGRHQSLDPADEPEDPEPEAAPVRAPKDASLPSTATSPIRGPRADGAPSRAVHIRLFGGFKLVVNGKECTLADTRKEATREFIALLAAHPDGLRGEEIAEKIQLVDDPAAAKGDIENLRRAARRVFRDATGKKQVAFVVLSGQVHRLDPQYISTDVAAFTGILKQIATADSPYTRAAILQRATDTYTGPLCDGTDYLWAHGLRTQLHRSAMDALILLAEHTGQHSADPEPALALLNRAADLDPENERVYRRIIELQLTLGRDDAAQRTLALLTERLARIDAEPEPALLALLGQAPSRTRAPVRRTAVRR</sequence>
<protein>
    <submittedName>
        <fullName evidence="5">BTAD domain-containing putative transcriptional regulator</fullName>
    </submittedName>
</protein>
<feature type="compositionally biased region" description="Basic and acidic residues" evidence="2">
    <location>
        <begin position="270"/>
        <end position="286"/>
    </location>
</feature>
<reference evidence="6" key="1">
    <citation type="journal article" date="2019" name="Int. J. Syst. Evol. Microbiol.">
        <title>The Global Catalogue of Microorganisms (GCM) 10K type strain sequencing project: providing services to taxonomists for standard genome sequencing and annotation.</title>
        <authorList>
            <consortium name="The Broad Institute Genomics Platform"/>
            <consortium name="The Broad Institute Genome Sequencing Center for Infectious Disease"/>
            <person name="Wu L."/>
            <person name="Ma J."/>
        </authorList>
    </citation>
    <scope>NUCLEOTIDE SEQUENCE [LARGE SCALE GENOMIC DNA]</scope>
    <source>
        <strain evidence="6">CCM 7224</strain>
    </source>
</reference>
<feature type="region of interest" description="Disordered" evidence="2">
    <location>
        <begin position="236"/>
        <end position="293"/>
    </location>
</feature>
<dbReference type="InterPro" id="IPR005158">
    <property type="entry name" value="BTAD"/>
</dbReference>
<comment type="caution">
    <text evidence="5">The sequence shown here is derived from an EMBL/GenBank/DDBJ whole genome shotgun (WGS) entry which is preliminary data.</text>
</comment>
<dbReference type="CDD" id="cd00118">
    <property type="entry name" value="LysM"/>
    <property type="match status" value="1"/>
</dbReference>
<keyword evidence="3" id="KW-0472">Membrane</keyword>
<evidence type="ECO:0000313" key="6">
    <source>
        <dbReference type="Proteomes" id="UP001595834"/>
    </source>
</evidence>
<feature type="domain" description="LysM" evidence="4">
    <location>
        <begin position="177"/>
        <end position="233"/>
    </location>
</feature>
<feature type="region of interest" description="Disordered" evidence="2">
    <location>
        <begin position="352"/>
        <end position="384"/>
    </location>
</feature>
<dbReference type="RefSeq" id="WP_344380284.1">
    <property type="nucleotide sequence ID" value="NZ_BAAASQ010000039.1"/>
</dbReference>
<dbReference type="SUPFAM" id="SSF48452">
    <property type="entry name" value="TPR-like"/>
    <property type="match status" value="1"/>
</dbReference>
<name>A0ABV9UID4_9ACTN</name>
<dbReference type="Pfam" id="PF03704">
    <property type="entry name" value="BTAD"/>
    <property type="match status" value="1"/>
</dbReference>
<keyword evidence="3" id="KW-1133">Transmembrane helix</keyword>
<evidence type="ECO:0000256" key="3">
    <source>
        <dbReference type="SAM" id="Phobius"/>
    </source>
</evidence>
<evidence type="ECO:0000313" key="5">
    <source>
        <dbReference type="EMBL" id="MFC4956819.1"/>
    </source>
</evidence>
<organism evidence="5 6">
    <name type="scientific">Streptomyces mauvecolor</name>
    <dbReference type="NCBI Taxonomy" id="58345"/>
    <lineage>
        <taxon>Bacteria</taxon>
        <taxon>Bacillati</taxon>
        <taxon>Actinomycetota</taxon>
        <taxon>Actinomycetes</taxon>
        <taxon>Kitasatosporales</taxon>
        <taxon>Streptomycetaceae</taxon>
        <taxon>Streptomyces</taxon>
    </lineage>
</organism>
<gene>
    <name evidence="5" type="ORF">ACFPFX_10950</name>
</gene>
<dbReference type="EMBL" id="JBHSIZ010000010">
    <property type="protein sequence ID" value="MFC4956819.1"/>
    <property type="molecule type" value="Genomic_DNA"/>
</dbReference>
<dbReference type="Proteomes" id="UP001595834">
    <property type="component" value="Unassembled WGS sequence"/>
</dbReference>
<dbReference type="Gene3D" id="3.10.350.10">
    <property type="entry name" value="LysM domain"/>
    <property type="match status" value="1"/>
</dbReference>
<accession>A0ABV9UID4</accession>
<dbReference type="SMART" id="SM01043">
    <property type="entry name" value="BTAD"/>
    <property type="match status" value="1"/>
</dbReference>